<dbReference type="GO" id="GO:0046872">
    <property type="term" value="F:metal ion binding"/>
    <property type="evidence" value="ECO:0007669"/>
    <property type="project" value="UniProtKB-KW"/>
</dbReference>
<dbReference type="SUPFAM" id="SSF55811">
    <property type="entry name" value="Nudix"/>
    <property type="match status" value="1"/>
</dbReference>
<dbReference type="GO" id="GO:0006281">
    <property type="term" value="P:DNA repair"/>
    <property type="evidence" value="ECO:0007669"/>
    <property type="project" value="UniProtKB-KW"/>
</dbReference>
<dbReference type="GO" id="GO:0044715">
    <property type="term" value="F:8-oxo-dGDP phosphatase activity"/>
    <property type="evidence" value="ECO:0007669"/>
    <property type="project" value="TreeGrafter"/>
</dbReference>
<keyword evidence="6" id="KW-0227">DNA damage</keyword>
<keyword evidence="9" id="KW-0234">DNA repair</keyword>
<evidence type="ECO:0000256" key="3">
    <source>
        <dbReference type="ARBA" id="ARBA00022457"/>
    </source>
</evidence>
<dbReference type="PANTHER" id="PTHR47707">
    <property type="entry name" value="8-OXO-DGTP DIPHOSPHATASE"/>
    <property type="match status" value="1"/>
</dbReference>
<evidence type="ECO:0000313" key="14">
    <source>
        <dbReference type="Proteomes" id="UP000292003"/>
    </source>
</evidence>
<reference evidence="13 14" key="1">
    <citation type="submission" date="2019-02" db="EMBL/GenBank/DDBJ databases">
        <title>Draft genome sequence of Amycolatopsis sp. 8-3EHSu isolated from roots of Suaeda maritima.</title>
        <authorList>
            <person name="Duangmal K."/>
            <person name="Chantavorakit T."/>
        </authorList>
    </citation>
    <scope>NUCLEOTIDE SEQUENCE [LARGE SCALE GENOMIC DNA]</scope>
    <source>
        <strain evidence="13 14">8-3EHSu</strain>
    </source>
</reference>
<dbReference type="InterPro" id="IPR015797">
    <property type="entry name" value="NUDIX_hydrolase-like_dom_sf"/>
</dbReference>
<comment type="similarity">
    <text evidence="2">Belongs to the Nudix hydrolase family.</text>
</comment>
<keyword evidence="5" id="KW-0479">Metal-binding</keyword>
<keyword evidence="8" id="KW-0460">Magnesium</keyword>
<sequence length="132" mass="14077">MIVGAAVVGDGRLLVQQRAWPADAAGRWELPGGRVEPGESEVEALRRECVEELAAAVHVGARVGADVPLPRGKVLRIYAATLADPAARPRAVEHRAVRWIGADELDGLDWLPADRVLIPDLAALLSARADQP</sequence>
<protein>
    <recommendedName>
        <fullName evidence="11">8-oxo-dGTP diphosphatase</fullName>
        <ecNumber evidence="11">3.6.1.55</ecNumber>
    </recommendedName>
</protein>
<dbReference type="PRINTS" id="PR00502">
    <property type="entry name" value="NUDIXFAMILY"/>
</dbReference>
<feature type="domain" description="Nudix hydrolase" evidence="12">
    <location>
        <begin position="1"/>
        <end position="125"/>
    </location>
</feature>
<accession>A0A4Q7J8W5</accession>
<evidence type="ECO:0000256" key="11">
    <source>
        <dbReference type="ARBA" id="ARBA00038905"/>
    </source>
</evidence>
<dbReference type="CDD" id="cd03425">
    <property type="entry name" value="NUDIX_MutT_NudA_like"/>
    <property type="match status" value="1"/>
</dbReference>
<evidence type="ECO:0000256" key="4">
    <source>
        <dbReference type="ARBA" id="ARBA00022705"/>
    </source>
</evidence>
<dbReference type="AlphaFoldDB" id="A0A4Q7J8W5"/>
<comment type="caution">
    <text evidence="13">The sequence shown here is derived from an EMBL/GenBank/DDBJ whole genome shotgun (WGS) entry which is preliminary data.</text>
</comment>
<dbReference type="Gene3D" id="3.90.79.10">
    <property type="entry name" value="Nucleoside Triphosphate Pyrophosphohydrolase"/>
    <property type="match status" value="1"/>
</dbReference>
<evidence type="ECO:0000259" key="12">
    <source>
        <dbReference type="PROSITE" id="PS51462"/>
    </source>
</evidence>
<evidence type="ECO:0000256" key="8">
    <source>
        <dbReference type="ARBA" id="ARBA00022842"/>
    </source>
</evidence>
<dbReference type="RefSeq" id="WP_130475908.1">
    <property type="nucleotide sequence ID" value="NZ_SFCC01000006.1"/>
</dbReference>
<dbReference type="OrthoDB" id="9810648at2"/>
<evidence type="ECO:0000256" key="5">
    <source>
        <dbReference type="ARBA" id="ARBA00022723"/>
    </source>
</evidence>
<evidence type="ECO:0000256" key="7">
    <source>
        <dbReference type="ARBA" id="ARBA00022801"/>
    </source>
</evidence>
<dbReference type="GO" id="GO:0006260">
    <property type="term" value="P:DNA replication"/>
    <property type="evidence" value="ECO:0007669"/>
    <property type="project" value="UniProtKB-KW"/>
</dbReference>
<comment type="catalytic activity">
    <reaction evidence="10">
        <text>8-oxo-dGTP + H2O = 8-oxo-dGMP + diphosphate + H(+)</text>
        <dbReference type="Rhea" id="RHEA:31575"/>
        <dbReference type="ChEBI" id="CHEBI:15377"/>
        <dbReference type="ChEBI" id="CHEBI:15378"/>
        <dbReference type="ChEBI" id="CHEBI:33019"/>
        <dbReference type="ChEBI" id="CHEBI:63224"/>
        <dbReference type="ChEBI" id="CHEBI:77896"/>
        <dbReference type="EC" id="3.6.1.55"/>
    </reaction>
</comment>
<organism evidence="13 14">
    <name type="scientific">Amycolatopsis suaedae</name>
    <dbReference type="NCBI Taxonomy" id="2510978"/>
    <lineage>
        <taxon>Bacteria</taxon>
        <taxon>Bacillati</taxon>
        <taxon>Actinomycetota</taxon>
        <taxon>Actinomycetes</taxon>
        <taxon>Pseudonocardiales</taxon>
        <taxon>Pseudonocardiaceae</taxon>
        <taxon>Amycolatopsis</taxon>
    </lineage>
</organism>
<evidence type="ECO:0000256" key="2">
    <source>
        <dbReference type="ARBA" id="ARBA00005582"/>
    </source>
</evidence>
<dbReference type="InterPro" id="IPR047127">
    <property type="entry name" value="MutT-like"/>
</dbReference>
<evidence type="ECO:0000256" key="1">
    <source>
        <dbReference type="ARBA" id="ARBA00001946"/>
    </source>
</evidence>
<dbReference type="EMBL" id="SFCC01000006">
    <property type="protein sequence ID" value="RZQ63657.1"/>
    <property type="molecule type" value="Genomic_DNA"/>
</dbReference>
<dbReference type="Pfam" id="PF00293">
    <property type="entry name" value="NUDIX"/>
    <property type="match status" value="1"/>
</dbReference>
<keyword evidence="4" id="KW-0235">DNA replication</keyword>
<evidence type="ECO:0000256" key="10">
    <source>
        <dbReference type="ARBA" id="ARBA00035861"/>
    </source>
</evidence>
<dbReference type="InterPro" id="IPR000086">
    <property type="entry name" value="NUDIX_hydrolase_dom"/>
</dbReference>
<gene>
    <name evidence="13" type="ORF">EWH70_14310</name>
</gene>
<dbReference type="EC" id="3.6.1.55" evidence="11"/>
<comment type="cofactor">
    <cofactor evidence="1">
        <name>Mg(2+)</name>
        <dbReference type="ChEBI" id="CHEBI:18420"/>
    </cofactor>
</comment>
<keyword evidence="7" id="KW-0378">Hydrolase</keyword>
<evidence type="ECO:0000313" key="13">
    <source>
        <dbReference type="EMBL" id="RZQ63657.1"/>
    </source>
</evidence>
<dbReference type="PANTHER" id="PTHR47707:SF1">
    <property type="entry name" value="NUDIX HYDROLASE FAMILY PROTEIN"/>
    <property type="match status" value="1"/>
</dbReference>
<evidence type="ECO:0000256" key="6">
    <source>
        <dbReference type="ARBA" id="ARBA00022763"/>
    </source>
</evidence>
<proteinExistence type="inferred from homology"/>
<dbReference type="GO" id="GO:0008413">
    <property type="term" value="F:8-oxo-7,8-dihydroguanosine triphosphate pyrophosphatase activity"/>
    <property type="evidence" value="ECO:0007669"/>
    <property type="project" value="TreeGrafter"/>
</dbReference>
<dbReference type="InterPro" id="IPR020476">
    <property type="entry name" value="Nudix_hydrolase"/>
</dbReference>
<dbReference type="GO" id="GO:0044716">
    <property type="term" value="F:8-oxo-GDP phosphatase activity"/>
    <property type="evidence" value="ECO:0007669"/>
    <property type="project" value="TreeGrafter"/>
</dbReference>
<keyword evidence="3" id="KW-0515">Mutator protein</keyword>
<name>A0A4Q7J8W5_9PSEU</name>
<evidence type="ECO:0000256" key="9">
    <source>
        <dbReference type="ARBA" id="ARBA00023204"/>
    </source>
</evidence>
<dbReference type="Proteomes" id="UP000292003">
    <property type="component" value="Unassembled WGS sequence"/>
</dbReference>
<keyword evidence="14" id="KW-1185">Reference proteome</keyword>
<dbReference type="PROSITE" id="PS51462">
    <property type="entry name" value="NUDIX"/>
    <property type="match status" value="1"/>
</dbReference>
<dbReference type="GO" id="GO:0035539">
    <property type="term" value="F:8-oxo-7,8-dihydrodeoxyguanosine triphosphate pyrophosphatase activity"/>
    <property type="evidence" value="ECO:0007669"/>
    <property type="project" value="UniProtKB-EC"/>
</dbReference>